<keyword evidence="2" id="KW-0716">Sensory transduction</keyword>
<evidence type="ECO:0000256" key="4">
    <source>
        <dbReference type="ARBA" id="ARBA00022643"/>
    </source>
</evidence>
<evidence type="ECO:0000256" key="6">
    <source>
        <dbReference type="ARBA" id="ARBA00023170"/>
    </source>
</evidence>
<keyword evidence="4" id="KW-0288">FMN</keyword>
<feature type="signal peptide" evidence="7">
    <location>
        <begin position="1"/>
        <end position="15"/>
    </location>
</feature>
<dbReference type="GO" id="GO:0009637">
    <property type="term" value="P:response to blue light"/>
    <property type="evidence" value="ECO:0007669"/>
    <property type="project" value="UniProtKB-ARBA"/>
</dbReference>
<evidence type="ECO:0000256" key="1">
    <source>
        <dbReference type="ARBA" id="ARBA00022543"/>
    </source>
</evidence>
<dbReference type="PROSITE" id="PS50112">
    <property type="entry name" value="PAS"/>
    <property type="match status" value="2"/>
</dbReference>
<dbReference type="FunFam" id="3.30.450.20:FF:000153">
    <property type="entry name" value="Protein TWIN LOV 1 isoform D"/>
    <property type="match status" value="1"/>
</dbReference>
<dbReference type="CDD" id="cd00130">
    <property type="entry name" value="PAS"/>
    <property type="match status" value="2"/>
</dbReference>
<keyword evidence="11" id="KW-1185">Reference proteome</keyword>
<dbReference type="InterPro" id="IPR001610">
    <property type="entry name" value="PAC"/>
</dbReference>
<dbReference type="InterPro" id="IPR000700">
    <property type="entry name" value="PAS-assoc_C"/>
</dbReference>
<dbReference type="PROSITE" id="PS50113">
    <property type="entry name" value="PAC"/>
    <property type="match status" value="1"/>
</dbReference>
<evidence type="ECO:0000256" key="7">
    <source>
        <dbReference type="SAM" id="SignalP"/>
    </source>
</evidence>
<feature type="domain" description="PAS" evidence="8">
    <location>
        <begin position="316"/>
        <end position="336"/>
    </location>
</feature>
<dbReference type="AlphaFoldDB" id="A0AAD6KWM9"/>
<keyword evidence="1" id="KW-0600">Photoreceptor protein</keyword>
<evidence type="ECO:0000256" key="3">
    <source>
        <dbReference type="ARBA" id="ARBA00022630"/>
    </source>
</evidence>
<feature type="chain" id="PRO_5042198259" description="LOV domain-containing protein" evidence="7">
    <location>
        <begin position="16"/>
        <end position="451"/>
    </location>
</feature>
<reference evidence="10 11" key="1">
    <citation type="journal article" date="2023" name="Int. J. Mol. Sci.">
        <title>De Novo Assembly and Annotation of 11 Diverse Shrub Willow (Salix) Genomes Reveals Novel Gene Organization in Sex-Linked Regions.</title>
        <authorList>
            <person name="Hyden B."/>
            <person name="Feng K."/>
            <person name="Yates T.B."/>
            <person name="Jawdy S."/>
            <person name="Cereghino C."/>
            <person name="Smart L.B."/>
            <person name="Muchero W."/>
        </authorList>
    </citation>
    <scope>NUCLEOTIDE SEQUENCE [LARGE SCALE GENOMIC DNA]</scope>
    <source>
        <tissue evidence="10">Shoot tip</tissue>
    </source>
</reference>
<sequence length="451" mass="50352">MALLLHSVLITLTTGARPPLFADACSSFPLLLLGKSHWTDRDLRWLSLSLVPLIEVDFLSLCLDSKILTKIPHGIGANWQSKVDTEEDFQVSTISMESQLGLIERSFSTRYSPWVREALEELPHNFTISDPTISGHPIVFASPGFLKLSGFPRDQVIGNNGRIFQGPKTNRKTVMEIREAIREERAVQVALWNYRKDGTPFWMLFQLSPVFSKEDGRVIHFIGVQVPILRKKRLTDDGDAAAWNEIVCGSCRREVCSDSLVDLGRVLALDTDTNCRGVEAEEPCEASLINSSLNISLGRIKQSFVLIDPHLPNMPIVYASDAFLKLTGYDRHEVLGCNWRFLSGAGTDSSVLNQIQESIQVEQACTVCFLNYRKDKSTFWNLLHMSPVRNATGKIAYFVGVQMEEKCKSQDRHGLSPEIWQLSAVGAVKVAVRSLSMGASCSNSSDRFNTL</sequence>
<keyword evidence="5" id="KW-0157">Chromophore</keyword>
<protein>
    <recommendedName>
        <fullName evidence="12">LOV domain-containing protein</fullName>
    </recommendedName>
</protein>
<evidence type="ECO:0000259" key="9">
    <source>
        <dbReference type="PROSITE" id="PS50113"/>
    </source>
</evidence>
<dbReference type="Gene3D" id="3.30.450.20">
    <property type="entry name" value="PAS domain"/>
    <property type="match status" value="2"/>
</dbReference>
<gene>
    <name evidence="10" type="ORF">OIU84_018516</name>
</gene>
<feature type="domain" description="PAS" evidence="8">
    <location>
        <begin position="115"/>
        <end position="184"/>
    </location>
</feature>
<dbReference type="GO" id="GO:0009881">
    <property type="term" value="F:photoreceptor activity"/>
    <property type="evidence" value="ECO:0007669"/>
    <property type="project" value="UniProtKB-KW"/>
</dbReference>
<keyword evidence="6" id="KW-0675">Receptor</keyword>
<comment type="caution">
    <text evidence="10">The sequence shown here is derived from an EMBL/GenBank/DDBJ whole genome shotgun (WGS) entry which is preliminary data.</text>
</comment>
<dbReference type="Proteomes" id="UP001162972">
    <property type="component" value="Chromosome 10"/>
</dbReference>
<evidence type="ECO:0000256" key="2">
    <source>
        <dbReference type="ARBA" id="ARBA00022606"/>
    </source>
</evidence>
<dbReference type="GO" id="GO:0005634">
    <property type="term" value="C:nucleus"/>
    <property type="evidence" value="ECO:0007669"/>
    <property type="project" value="TreeGrafter"/>
</dbReference>
<dbReference type="InterPro" id="IPR000014">
    <property type="entry name" value="PAS"/>
</dbReference>
<keyword evidence="7" id="KW-0732">Signal</keyword>
<dbReference type="InterPro" id="IPR035965">
    <property type="entry name" value="PAS-like_dom_sf"/>
</dbReference>
<dbReference type="SMART" id="SM00086">
    <property type="entry name" value="PAC"/>
    <property type="match status" value="2"/>
</dbReference>
<evidence type="ECO:0000313" key="11">
    <source>
        <dbReference type="Proteomes" id="UP001162972"/>
    </source>
</evidence>
<evidence type="ECO:0000259" key="8">
    <source>
        <dbReference type="PROSITE" id="PS50112"/>
    </source>
</evidence>
<dbReference type="NCBIfam" id="TIGR00229">
    <property type="entry name" value="sensory_box"/>
    <property type="match status" value="2"/>
</dbReference>
<dbReference type="PANTHER" id="PTHR47429">
    <property type="entry name" value="PROTEIN TWIN LOV 1"/>
    <property type="match status" value="1"/>
</dbReference>
<dbReference type="SUPFAM" id="SSF55785">
    <property type="entry name" value="PYP-like sensor domain (PAS domain)"/>
    <property type="match status" value="2"/>
</dbReference>
<dbReference type="Pfam" id="PF13426">
    <property type="entry name" value="PAS_9"/>
    <property type="match status" value="2"/>
</dbReference>
<dbReference type="FunFam" id="3.30.450.20:FF:000080">
    <property type="entry name" value="protein TWIN LOV 1"/>
    <property type="match status" value="1"/>
</dbReference>
<dbReference type="EMBL" id="JAPFFJ010000003">
    <property type="protein sequence ID" value="KAJ6431030.1"/>
    <property type="molecule type" value="Genomic_DNA"/>
</dbReference>
<proteinExistence type="predicted"/>
<dbReference type="PANTHER" id="PTHR47429:SF2">
    <property type="entry name" value="PROTEIN TWIN LOV 1"/>
    <property type="match status" value="1"/>
</dbReference>
<accession>A0AAD6KWM9</accession>
<evidence type="ECO:0000256" key="5">
    <source>
        <dbReference type="ARBA" id="ARBA00022991"/>
    </source>
</evidence>
<evidence type="ECO:0008006" key="12">
    <source>
        <dbReference type="Google" id="ProtNLM"/>
    </source>
</evidence>
<organism evidence="10 11">
    <name type="scientific">Salix udensis</name>
    <dbReference type="NCBI Taxonomy" id="889485"/>
    <lineage>
        <taxon>Eukaryota</taxon>
        <taxon>Viridiplantae</taxon>
        <taxon>Streptophyta</taxon>
        <taxon>Embryophyta</taxon>
        <taxon>Tracheophyta</taxon>
        <taxon>Spermatophyta</taxon>
        <taxon>Magnoliopsida</taxon>
        <taxon>eudicotyledons</taxon>
        <taxon>Gunneridae</taxon>
        <taxon>Pentapetalae</taxon>
        <taxon>rosids</taxon>
        <taxon>fabids</taxon>
        <taxon>Malpighiales</taxon>
        <taxon>Salicaceae</taxon>
        <taxon>Saliceae</taxon>
        <taxon>Salix</taxon>
    </lineage>
</organism>
<evidence type="ECO:0000313" key="10">
    <source>
        <dbReference type="EMBL" id="KAJ6431030.1"/>
    </source>
</evidence>
<feature type="domain" description="PAC" evidence="9">
    <location>
        <begin position="185"/>
        <end position="240"/>
    </location>
</feature>
<name>A0AAD6KWM9_9ROSI</name>
<keyword evidence="3" id="KW-0285">Flavoprotein</keyword>